<organism evidence="2 3">
    <name type="scientific">Bursaphelenchus okinawaensis</name>
    <dbReference type="NCBI Taxonomy" id="465554"/>
    <lineage>
        <taxon>Eukaryota</taxon>
        <taxon>Metazoa</taxon>
        <taxon>Ecdysozoa</taxon>
        <taxon>Nematoda</taxon>
        <taxon>Chromadorea</taxon>
        <taxon>Rhabditida</taxon>
        <taxon>Tylenchina</taxon>
        <taxon>Tylenchomorpha</taxon>
        <taxon>Aphelenchoidea</taxon>
        <taxon>Aphelenchoididae</taxon>
        <taxon>Bursaphelenchus</taxon>
    </lineage>
</organism>
<keyword evidence="3" id="KW-1185">Reference proteome</keyword>
<dbReference type="Proteomes" id="UP000783686">
    <property type="component" value="Unassembled WGS sequence"/>
</dbReference>
<name>A0A811KC43_9BILA</name>
<keyword evidence="1" id="KW-0812">Transmembrane</keyword>
<dbReference type="Proteomes" id="UP000614601">
    <property type="component" value="Unassembled WGS sequence"/>
</dbReference>
<keyword evidence="1" id="KW-1133">Transmembrane helix</keyword>
<gene>
    <name evidence="2" type="ORF">BOKJ2_LOCUS5224</name>
</gene>
<sequence>MNLENLKFFNVFCQSFYFLPYISVVCLKLLLFSLVSKQVHGAEAWLVDKLSELLADPVNRLEYTKTGQCYDNLNRQYGSTVPCLFFQVMFQNDTTNIYKNMDYGTPFHEFSHGLPDDYQFDVVNQMDDFLKNINSNCEKS</sequence>
<dbReference type="EMBL" id="CAJFDH010000003">
    <property type="protein sequence ID" value="CAD5213701.1"/>
    <property type="molecule type" value="Genomic_DNA"/>
</dbReference>
<protein>
    <submittedName>
        <fullName evidence="2">Uncharacterized protein</fullName>
    </submittedName>
</protein>
<reference evidence="2" key="1">
    <citation type="submission" date="2020-09" db="EMBL/GenBank/DDBJ databases">
        <authorList>
            <person name="Kikuchi T."/>
        </authorList>
    </citation>
    <scope>NUCLEOTIDE SEQUENCE</scope>
    <source>
        <strain evidence="2">SH1</strain>
    </source>
</reference>
<keyword evidence="1" id="KW-0472">Membrane</keyword>
<evidence type="ECO:0000313" key="3">
    <source>
        <dbReference type="Proteomes" id="UP000614601"/>
    </source>
</evidence>
<accession>A0A811KC43</accession>
<evidence type="ECO:0000256" key="1">
    <source>
        <dbReference type="SAM" id="Phobius"/>
    </source>
</evidence>
<comment type="caution">
    <text evidence="2">The sequence shown here is derived from an EMBL/GenBank/DDBJ whole genome shotgun (WGS) entry which is preliminary data.</text>
</comment>
<proteinExistence type="predicted"/>
<dbReference type="EMBL" id="CAJFCW020000003">
    <property type="protein sequence ID" value="CAG9101398.1"/>
    <property type="molecule type" value="Genomic_DNA"/>
</dbReference>
<dbReference type="AlphaFoldDB" id="A0A811KC43"/>
<evidence type="ECO:0000313" key="2">
    <source>
        <dbReference type="EMBL" id="CAD5213701.1"/>
    </source>
</evidence>
<feature type="transmembrane region" description="Helical" evidence="1">
    <location>
        <begin position="16"/>
        <end position="35"/>
    </location>
</feature>